<protein>
    <recommendedName>
        <fullName evidence="5">SNF2 N-terminal domain-containing protein</fullName>
    </recommendedName>
</protein>
<evidence type="ECO:0000313" key="6">
    <source>
        <dbReference type="EMBL" id="EMR62581.1"/>
    </source>
</evidence>
<dbReference type="PANTHER" id="PTHR45626">
    <property type="entry name" value="TRANSCRIPTION TERMINATION FACTOR 2-RELATED"/>
    <property type="match status" value="1"/>
</dbReference>
<feature type="compositionally biased region" description="Basic and acidic residues" evidence="4">
    <location>
        <begin position="41"/>
        <end position="55"/>
    </location>
</feature>
<evidence type="ECO:0000256" key="4">
    <source>
        <dbReference type="SAM" id="MobiDB-lite"/>
    </source>
</evidence>
<proteinExistence type="predicted"/>
<dbReference type="InterPro" id="IPR050628">
    <property type="entry name" value="SNF2_RAD54_helicase_TF"/>
</dbReference>
<dbReference type="KEGG" id="ela:UCREL1_10484"/>
<dbReference type="STRING" id="1287681.M7SYD5"/>
<organism evidence="6 7">
    <name type="scientific">Eutypa lata (strain UCR-EL1)</name>
    <name type="common">Grapevine dieback disease fungus</name>
    <name type="synonym">Eutypa armeniacae</name>
    <dbReference type="NCBI Taxonomy" id="1287681"/>
    <lineage>
        <taxon>Eukaryota</taxon>
        <taxon>Fungi</taxon>
        <taxon>Dikarya</taxon>
        <taxon>Ascomycota</taxon>
        <taxon>Pezizomycotina</taxon>
        <taxon>Sordariomycetes</taxon>
        <taxon>Xylariomycetidae</taxon>
        <taxon>Xylariales</taxon>
        <taxon>Diatrypaceae</taxon>
        <taxon>Eutypa</taxon>
    </lineage>
</organism>
<feature type="compositionally biased region" description="Polar residues" evidence="4">
    <location>
        <begin position="30"/>
        <end position="39"/>
    </location>
</feature>
<dbReference type="GO" id="GO:0008094">
    <property type="term" value="F:ATP-dependent activity, acting on DNA"/>
    <property type="evidence" value="ECO:0007669"/>
    <property type="project" value="TreeGrafter"/>
</dbReference>
<dbReference type="InterPro" id="IPR000330">
    <property type="entry name" value="SNF2_N"/>
</dbReference>
<dbReference type="GO" id="GO:0005634">
    <property type="term" value="C:nucleus"/>
    <property type="evidence" value="ECO:0007669"/>
    <property type="project" value="TreeGrafter"/>
</dbReference>
<dbReference type="OrthoDB" id="448448at2759"/>
<evidence type="ECO:0000256" key="2">
    <source>
        <dbReference type="ARBA" id="ARBA00022801"/>
    </source>
</evidence>
<dbReference type="eggNOG" id="KOG1001">
    <property type="taxonomic scope" value="Eukaryota"/>
</dbReference>
<evidence type="ECO:0000313" key="7">
    <source>
        <dbReference type="Proteomes" id="UP000012174"/>
    </source>
</evidence>
<evidence type="ECO:0000256" key="3">
    <source>
        <dbReference type="ARBA" id="ARBA00022840"/>
    </source>
</evidence>
<dbReference type="Proteomes" id="UP000012174">
    <property type="component" value="Unassembled WGS sequence"/>
</dbReference>
<accession>M7SYD5</accession>
<feature type="compositionally biased region" description="Low complexity" evidence="4">
    <location>
        <begin position="7"/>
        <end position="18"/>
    </location>
</feature>
<evidence type="ECO:0000259" key="5">
    <source>
        <dbReference type="Pfam" id="PF00176"/>
    </source>
</evidence>
<keyword evidence="2" id="KW-0378">Hydrolase</keyword>
<dbReference type="GO" id="GO:0005524">
    <property type="term" value="F:ATP binding"/>
    <property type="evidence" value="ECO:0007669"/>
    <property type="project" value="UniProtKB-KW"/>
</dbReference>
<dbReference type="GO" id="GO:0016787">
    <property type="term" value="F:hydrolase activity"/>
    <property type="evidence" value="ECO:0007669"/>
    <property type="project" value="UniProtKB-KW"/>
</dbReference>
<dbReference type="AlphaFoldDB" id="M7SYD5"/>
<name>M7SYD5_EUTLA</name>
<reference evidence="7" key="1">
    <citation type="journal article" date="2013" name="Genome Announc.">
        <title>Draft genome sequence of the grapevine dieback fungus Eutypa lata UCR-EL1.</title>
        <authorList>
            <person name="Blanco-Ulate B."/>
            <person name="Rolshausen P.E."/>
            <person name="Cantu D."/>
        </authorList>
    </citation>
    <scope>NUCLEOTIDE SEQUENCE [LARGE SCALE GENOMIC DNA]</scope>
    <source>
        <strain evidence="7">UCR-EL1</strain>
    </source>
</reference>
<keyword evidence="3" id="KW-0067">ATP-binding</keyword>
<dbReference type="InterPro" id="IPR027417">
    <property type="entry name" value="P-loop_NTPase"/>
</dbReference>
<dbReference type="EMBL" id="KB707415">
    <property type="protein sequence ID" value="EMR62581.1"/>
    <property type="molecule type" value="Genomic_DNA"/>
</dbReference>
<feature type="region of interest" description="Disordered" evidence="4">
    <location>
        <begin position="1"/>
        <end position="87"/>
    </location>
</feature>
<gene>
    <name evidence="6" type="ORF">UCREL1_10484</name>
</gene>
<feature type="domain" description="SNF2 N-terminal" evidence="5">
    <location>
        <begin position="170"/>
        <end position="264"/>
    </location>
</feature>
<evidence type="ECO:0000256" key="1">
    <source>
        <dbReference type="ARBA" id="ARBA00022741"/>
    </source>
</evidence>
<keyword evidence="7" id="KW-1185">Reference proteome</keyword>
<dbReference type="Gene3D" id="3.40.50.10810">
    <property type="entry name" value="Tandem AAA-ATPase domain"/>
    <property type="match status" value="1"/>
</dbReference>
<dbReference type="SUPFAM" id="SSF52540">
    <property type="entry name" value="P-loop containing nucleoside triphosphate hydrolases"/>
    <property type="match status" value="1"/>
</dbReference>
<dbReference type="HOGENOM" id="CLU_1001263_0_0_1"/>
<sequence length="278" mass="30117">MATNNGDAEAAAPSDPASQNDEHNPGTHGPTDSGTTNLENPIKREYGAQETEAKLGDIPSTSTTGQKRKSASSHASPSTKKTKTQKVVIKLKGNKSSGQDMVQSMLGKGAVSENISTSDKEQEKALKADKTSLTHAMKLFGDKAQSADKETSENNEMFHVKGMITTLRDYQLVGAAFMLRQERAKMEPHGGIIADEMGVGKTVQAIACILAHPPPAKEVAEGRGCTLIVMPSKPLIQQWIGEFNKHIDEGIVKNYGIHQYEGQSQYLPTKMLKYTDFM</sequence>
<dbReference type="Pfam" id="PF00176">
    <property type="entry name" value="SNF2-rel_dom"/>
    <property type="match status" value="1"/>
</dbReference>
<dbReference type="GO" id="GO:0006281">
    <property type="term" value="P:DNA repair"/>
    <property type="evidence" value="ECO:0007669"/>
    <property type="project" value="TreeGrafter"/>
</dbReference>
<dbReference type="InterPro" id="IPR038718">
    <property type="entry name" value="SNF2-like_sf"/>
</dbReference>
<keyword evidence="1" id="KW-0547">Nucleotide-binding</keyword>